<organism evidence="9">
    <name type="scientific">viral metagenome</name>
    <dbReference type="NCBI Taxonomy" id="1070528"/>
    <lineage>
        <taxon>unclassified sequences</taxon>
        <taxon>metagenomes</taxon>
        <taxon>organismal metagenomes</taxon>
    </lineage>
</organism>
<evidence type="ECO:0000256" key="2">
    <source>
        <dbReference type="ARBA" id="ARBA00012512"/>
    </source>
</evidence>
<dbReference type="InterPro" id="IPR017905">
    <property type="entry name" value="ERV/ALR_sulphydryl_oxidase"/>
</dbReference>
<evidence type="ECO:0000313" key="9">
    <source>
        <dbReference type="EMBL" id="QHU35391.1"/>
    </source>
</evidence>
<feature type="domain" description="ERV/ALR sulfhydryl oxidase" evidence="8">
    <location>
        <begin position="1"/>
        <end position="105"/>
    </location>
</feature>
<keyword evidence="4" id="KW-0274">FAD</keyword>
<dbReference type="GO" id="GO:0050660">
    <property type="term" value="F:flavin adenine dinucleotide binding"/>
    <property type="evidence" value="ECO:0007669"/>
    <property type="project" value="TreeGrafter"/>
</dbReference>
<evidence type="ECO:0000256" key="7">
    <source>
        <dbReference type="SAM" id="Phobius"/>
    </source>
</evidence>
<reference evidence="9" key="1">
    <citation type="journal article" date="2020" name="Nature">
        <title>Giant virus diversity and host interactions through global metagenomics.</title>
        <authorList>
            <person name="Schulz F."/>
            <person name="Roux S."/>
            <person name="Paez-Espino D."/>
            <person name="Jungbluth S."/>
            <person name="Walsh D.A."/>
            <person name="Denef V.J."/>
            <person name="McMahon K.D."/>
            <person name="Konstantinidis K.T."/>
            <person name="Eloe-Fadrosh E.A."/>
            <person name="Kyrpides N.C."/>
            <person name="Woyke T."/>
        </authorList>
    </citation>
    <scope>NUCLEOTIDE SEQUENCE</scope>
    <source>
        <strain evidence="9">GVMAG-S-1017745-26</strain>
    </source>
</reference>
<dbReference type="InterPro" id="IPR036774">
    <property type="entry name" value="ERV/ALR_sulphydryl_oxid_sf"/>
</dbReference>
<dbReference type="Pfam" id="PF04777">
    <property type="entry name" value="Evr1_Alr"/>
    <property type="match status" value="1"/>
</dbReference>
<keyword evidence="7" id="KW-1133">Transmembrane helix</keyword>
<dbReference type="InterPro" id="IPR039799">
    <property type="entry name" value="ALR/ERV"/>
</dbReference>
<dbReference type="PANTHER" id="PTHR12645">
    <property type="entry name" value="ALR/ERV"/>
    <property type="match status" value="1"/>
</dbReference>
<proteinExistence type="predicted"/>
<keyword evidence="5" id="KW-0560">Oxidoreductase</keyword>
<keyword evidence="6" id="KW-1015">Disulfide bond</keyword>
<comment type="cofactor">
    <cofactor evidence="1">
        <name>FAD</name>
        <dbReference type="ChEBI" id="CHEBI:57692"/>
    </cofactor>
</comment>
<feature type="transmembrane region" description="Helical" evidence="7">
    <location>
        <begin position="124"/>
        <end position="144"/>
    </location>
</feature>
<dbReference type="PROSITE" id="PS51324">
    <property type="entry name" value="ERV_ALR"/>
    <property type="match status" value="1"/>
</dbReference>
<name>A0A6C0M065_9ZZZZ</name>
<accession>A0A6C0M065</accession>
<evidence type="ECO:0000256" key="3">
    <source>
        <dbReference type="ARBA" id="ARBA00022630"/>
    </source>
</evidence>
<evidence type="ECO:0000256" key="4">
    <source>
        <dbReference type="ARBA" id="ARBA00022827"/>
    </source>
</evidence>
<evidence type="ECO:0000256" key="1">
    <source>
        <dbReference type="ARBA" id="ARBA00001974"/>
    </source>
</evidence>
<protein>
    <recommendedName>
        <fullName evidence="2">thiol oxidase</fullName>
        <ecNumber evidence="2">1.8.3.2</ecNumber>
    </recommendedName>
</protein>
<evidence type="ECO:0000256" key="6">
    <source>
        <dbReference type="ARBA" id="ARBA00023157"/>
    </source>
</evidence>
<dbReference type="PANTHER" id="PTHR12645:SF0">
    <property type="entry name" value="FAD-LINKED SULFHYDRYL OXIDASE ALR"/>
    <property type="match status" value="1"/>
</dbReference>
<keyword evidence="7" id="KW-0812">Transmembrane</keyword>
<dbReference type="EC" id="1.8.3.2" evidence="2"/>
<evidence type="ECO:0000259" key="8">
    <source>
        <dbReference type="PROSITE" id="PS51324"/>
    </source>
</evidence>
<dbReference type="GO" id="GO:0016971">
    <property type="term" value="F:flavin-dependent sulfhydryl oxidase activity"/>
    <property type="evidence" value="ECO:0007669"/>
    <property type="project" value="InterPro"/>
</dbReference>
<dbReference type="Gene3D" id="1.20.120.310">
    <property type="entry name" value="ERV/ALR sulfhydryl oxidase domain"/>
    <property type="match status" value="1"/>
</dbReference>
<dbReference type="AlphaFoldDB" id="A0A6C0M065"/>
<dbReference type="EMBL" id="MN740589">
    <property type="protein sequence ID" value="QHU35391.1"/>
    <property type="molecule type" value="Genomic_DNA"/>
</dbReference>
<keyword evidence="7" id="KW-0472">Membrane</keyword>
<sequence>MEPNIWGPGAWLFLHSITLNYPDNPTLIQKKKYSDFFHILGEVLPCSKCQKNYKSHLNSLPLNFHLQNKESISKWLVDVHNSVNKINNKDEMSYKDFITNIEKIYSNPNESLTYYKNKNRSQKYIIYILLFFLIIIIFSIGYYIKFIF</sequence>
<dbReference type="GO" id="GO:0005739">
    <property type="term" value="C:mitochondrion"/>
    <property type="evidence" value="ECO:0007669"/>
    <property type="project" value="TreeGrafter"/>
</dbReference>
<keyword evidence="3" id="KW-0285">Flavoprotein</keyword>
<evidence type="ECO:0000256" key="5">
    <source>
        <dbReference type="ARBA" id="ARBA00023002"/>
    </source>
</evidence>
<dbReference type="SUPFAM" id="SSF69000">
    <property type="entry name" value="FAD-dependent thiol oxidase"/>
    <property type="match status" value="1"/>
</dbReference>